<keyword evidence="5 6" id="KW-0663">Pyridoxal phosphate</keyword>
<gene>
    <name evidence="6" type="primary">hisC</name>
    <name evidence="8" type="ORF">SAMN04488692_1137</name>
</gene>
<dbReference type="CDD" id="cd00609">
    <property type="entry name" value="AAT_like"/>
    <property type="match status" value="1"/>
</dbReference>
<dbReference type="InterPro" id="IPR015422">
    <property type="entry name" value="PyrdxlP-dep_Trfase_small"/>
</dbReference>
<evidence type="ECO:0000256" key="6">
    <source>
        <dbReference type="HAMAP-Rule" id="MF_01023"/>
    </source>
</evidence>
<comment type="cofactor">
    <cofactor evidence="1 6">
        <name>pyridoxal 5'-phosphate</name>
        <dbReference type="ChEBI" id="CHEBI:597326"/>
    </cofactor>
</comment>
<proteinExistence type="inferred from homology"/>
<dbReference type="Proteomes" id="UP000199476">
    <property type="component" value="Unassembled WGS sequence"/>
</dbReference>
<dbReference type="NCBIfam" id="TIGR01141">
    <property type="entry name" value="hisC"/>
    <property type="match status" value="1"/>
</dbReference>
<comment type="subunit">
    <text evidence="2 6">Homodimer.</text>
</comment>
<dbReference type="PANTHER" id="PTHR43643">
    <property type="entry name" value="HISTIDINOL-PHOSPHATE AMINOTRANSFERASE 2"/>
    <property type="match status" value="1"/>
</dbReference>
<dbReference type="InterPro" id="IPR015424">
    <property type="entry name" value="PyrdxlP-dep_Trfase"/>
</dbReference>
<dbReference type="PANTHER" id="PTHR43643:SF3">
    <property type="entry name" value="HISTIDINOL-PHOSPHATE AMINOTRANSFERASE"/>
    <property type="match status" value="1"/>
</dbReference>
<dbReference type="EC" id="2.6.1.9" evidence="6"/>
<evidence type="ECO:0000256" key="3">
    <source>
        <dbReference type="ARBA" id="ARBA00022576"/>
    </source>
</evidence>
<evidence type="ECO:0000259" key="7">
    <source>
        <dbReference type="Pfam" id="PF00155"/>
    </source>
</evidence>
<dbReference type="InterPro" id="IPR050106">
    <property type="entry name" value="HistidinolP_aminotransfase"/>
</dbReference>
<evidence type="ECO:0000256" key="4">
    <source>
        <dbReference type="ARBA" id="ARBA00022679"/>
    </source>
</evidence>
<dbReference type="Pfam" id="PF00155">
    <property type="entry name" value="Aminotran_1_2"/>
    <property type="match status" value="1"/>
</dbReference>
<keyword evidence="4 6" id="KW-0808">Transferase</keyword>
<evidence type="ECO:0000256" key="5">
    <source>
        <dbReference type="ARBA" id="ARBA00022898"/>
    </source>
</evidence>
<dbReference type="HAMAP" id="MF_01023">
    <property type="entry name" value="HisC_aminotrans_2"/>
    <property type="match status" value="1"/>
</dbReference>
<protein>
    <recommendedName>
        <fullName evidence="6">Histidinol-phosphate aminotransferase</fullName>
        <ecNumber evidence="6">2.6.1.9</ecNumber>
    </recommendedName>
    <alternativeName>
        <fullName evidence="6">Imidazole acetol-phosphate transaminase</fullName>
    </alternativeName>
</protein>
<dbReference type="SUPFAM" id="SSF53383">
    <property type="entry name" value="PLP-dependent transferases"/>
    <property type="match status" value="1"/>
</dbReference>
<dbReference type="GO" id="GO:0004400">
    <property type="term" value="F:histidinol-phosphate transaminase activity"/>
    <property type="evidence" value="ECO:0007669"/>
    <property type="project" value="UniProtKB-UniRule"/>
</dbReference>
<feature type="domain" description="Aminotransferase class I/classII large" evidence="7">
    <location>
        <begin position="38"/>
        <end position="362"/>
    </location>
</feature>
<dbReference type="GO" id="GO:0000105">
    <property type="term" value="P:L-histidine biosynthetic process"/>
    <property type="evidence" value="ECO:0007669"/>
    <property type="project" value="UniProtKB-UniRule"/>
</dbReference>
<dbReference type="Gene3D" id="3.90.1150.10">
    <property type="entry name" value="Aspartate Aminotransferase, domain 1"/>
    <property type="match status" value="1"/>
</dbReference>
<sequence length="375" mass="42278">MNLRADIFEQINQSIGRMSKYKPGAGKEEIADEYGLDEIIKLSSNENPLGCADEVRQALNEKQFHYARYPDGECRALREKLAEFYNLDFENVIVGNGSDQIIDLAAELVTEPGDEILMGDPTFAKYQLTCHALGVKPVKVELDENFRHDLKAMQEAITERTRVIFICDPNNPTGTTVSEGELKDFLDEIRDDILVVIDQAYCEYVTADDYFGGIDSLKDYPNLLVLRTFSKIYGLAALRVGYGLGNSEIIEHLHRIRNPFNVNAVAQLAAARALECQKHVEKCREMNAGQRRLFAEKFEEFGLEYVDSQANFMIVDTGLSSGEAFEHFARRGVVVRSVKSFGLDRWIRFTLPPADKSEKVLKAFSELPALLEKGV</sequence>
<evidence type="ECO:0000256" key="1">
    <source>
        <dbReference type="ARBA" id="ARBA00001933"/>
    </source>
</evidence>
<name>A0A1G9PG16_9FIRM</name>
<organism evidence="8 9">
    <name type="scientific">Halarsenatibacter silvermanii</name>
    <dbReference type="NCBI Taxonomy" id="321763"/>
    <lineage>
        <taxon>Bacteria</taxon>
        <taxon>Bacillati</taxon>
        <taxon>Bacillota</taxon>
        <taxon>Clostridia</taxon>
        <taxon>Halanaerobiales</taxon>
        <taxon>Halarsenatibacteraceae</taxon>
        <taxon>Halarsenatibacter</taxon>
    </lineage>
</organism>
<dbReference type="STRING" id="321763.SAMN04488692_1137"/>
<feature type="modified residue" description="N6-(pyridoxal phosphate)lysine" evidence="6">
    <location>
        <position position="231"/>
    </location>
</feature>
<evidence type="ECO:0000256" key="2">
    <source>
        <dbReference type="ARBA" id="ARBA00011738"/>
    </source>
</evidence>
<keyword evidence="6" id="KW-0368">Histidine biosynthesis</keyword>
<comment type="pathway">
    <text evidence="6">Amino-acid biosynthesis; L-histidine biosynthesis; L-histidine from 5-phospho-alpha-D-ribose 1-diphosphate: step 7/9.</text>
</comment>
<evidence type="ECO:0000313" key="9">
    <source>
        <dbReference type="Proteomes" id="UP000199476"/>
    </source>
</evidence>
<comment type="similarity">
    <text evidence="6">Belongs to the class-II pyridoxal-phosphate-dependent aminotransferase family. Histidinol-phosphate aminotransferase subfamily.</text>
</comment>
<accession>A0A1G9PG16</accession>
<keyword evidence="9" id="KW-1185">Reference proteome</keyword>
<dbReference type="InterPro" id="IPR015421">
    <property type="entry name" value="PyrdxlP-dep_Trfase_major"/>
</dbReference>
<keyword evidence="6" id="KW-0028">Amino-acid biosynthesis</keyword>
<dbReference type="Gene3D" id="3.40.640.10">
    <property type="entry name" value="Type I PLP-dependent aspartate aminotransferase-like (Major domain)"/>
    <property type="match status" value="1"/>
</dbReference>
<comment type="catalytic activity">
    <reaction evidence="6">
        <text>L-histidinol phosphate + 2-oxoglutarate = 3-(imidazol-4-yl)-2-oxopropyl phosphate + L-glutamate</text>
        <dbReference type="Rhea" id="RHEA:23744"/>
        <dbReference type="ChEBI" id="CHEBI:16810"/>
        <dbReference type="ChEBI" id="CHEBI:29985"/>
        <dbReference type="ChEBI" id="CHEBI:57766"/>
        <dbReference type="ChEBI" id="CHEBI:57980"/>
        <dbReference type="EC" id="2.6.1.9"/>
    </reaction>
</comment>
<evidence type="ECO:0000313" key="8">
    <source>
        <dbReference type="EMBL" id="SDL97664.1"/>
    </source>
</evidence>
<dbReference type="AlphaFoldDB" id="A0A1G9PG16"/>
<dbReference type="EMBL" id="FNGO01000013">
    <property type="protein sequence ID" value="SDL97664.1"/>
    <property type="molecule type" value="Genomic_DNA"/>
</dbReference>
<dbReference type="InterPro" id="IPR004839">
    <property type="entry name" value="Aminotransferase_I/II_large"/>
</dbReference>
<dbReference type="InterPro" id="IPR005861">
    <property type="entry name" value="HisP_aminotrans"/>
</dbReference>
<reference evidence="8 9" key="1">
    <citation type="submission" date="2016-10" db="EMBL/GenBank/DDBJ databases">
        <authorList>
            <person name="de Groot N.N."/>
        </authorList>
    </citation>
    <scope>NUCLEOTIDE SEQUENCE [LARGE SCALE GENOMIC DNA]</scope>
    <source>
        <strain evidence="8 9">SLAS-1</strain>
    </source>
</reference>
<dbReference type="GO" id="GO:0030170">
    <property type="term" value="F:pyridoxal phosphate binding"/>
    <property type="evidence" value="ECO:0007669"/>
    <property type="project" value="InterPro"/>
</dbReference>
<dbReference type="UniPathway" id="UPA00031">
    <property type="reaction ID" value="UER00012"/>
</dbReference>
<keyword evidence="3 6" id="KW-0032">Aminotransferase</keyword>